<reference evidence="2" key="2">
    <citation type="submission" date="2023-06" db="EMBL/GenBank/DDBJ databases">
        <authorList>
            <consortium name="Lawrence Berkeley National Laboratory"/>
            <person name="Haridas S."/>
            <person name="Hensen N."/>
            <person name="Bonometti L."/>
            <person name="Westerberg I."/>
            <person name="Brannstrom I.O."/>
            <person name="Guillou S."/>
            <person name="Cros-Aarteil S."/>
            <person name="Calhoun S."/>
            <person name="Kuo A."/>
            <person name="Mondo S."/>
            <person name="Pangilinan J."/>
            <person name="Riley R."/>
            <person name="Labutti K."/>
            <person name="Andreopoulos B."/>
            <person name="Lipzen A."/>
            <person name="Chen C."/>
            <person name="Yanf M."/>
            <person name="Daum C."/>
            <person name="Ng V."/>
            <person name="Clum A."/>
            <person name="Steindorff A."/>
            <person name="Ohm R."/>
            <person name="Martin F."/>
            <person name="Silar P."/>
            <person name="Natvig D."/>
            <person name="Lalanne C."/>
            <person name="Gautier V."/>
            <person name="Ament-Velasquez S.L."/>
            <person name="Kruys A."/>
            <person name="Hutchinson M.I."/>
            <person name="Powell A.J."/>
            <person name="Barry K."/>
            <person name="Miller A.N."/>
            <person name="Grigoriev I.V."/>
            <person name="Debuchy R."/>
            <person name="Gladieux P."/>
            <person name="Thoren M.H."/>
            <person name="Johannesson H."/>
        </authorList>
    </citation>
    <scope>NUCLEOTIDE SEQUENCE</scope>
    <source>
        <strain evidence="2">SMH4131-1</strain>
    </source>
</reference>
<accession>A0AAE0MIF0</accession>
<feature type="chain" id="PRO_5041903792" description="Secreted protein" evidence="1">
    <location>
        <begin position="17"/>
        <end position="213"/>
    </location>
</feature>
<feature type="signal peptide" evidence="1">
    <location>
        <begin position="1"/>
        <end position="16"/>
    </location>
</feature>
<reference evidence="2" key="1">
    <citation type="journal article" date="2023" name="Mol. Phylogenet. Evol.">
        <title>Genome-scale phylogeny and comparative genomics of the fungal order Sordariales.</title>
        <authorList>
            <person name="Hensen N."/>
            <person name="Bonometti L."/>
            <person name="Westerberg I."/>
            <person name="Brannstrom I.O."/>
            <person name="Guillou S."/>
            <person name="Cros-Aarteil S."/>
            <person name="Calhoun S."/>
            <person name="Haridas S."/>
            <person name="Kuo A."/>
            <person name="Mondo S."/>
            <person name="Pangilinan J."/>
            <person name="Riley R."/>
            <person name="LaButti K."/>
            <person name="Andreopoulos B."/>
            <person name="Lipzen A."/>
            <person name="Chen C."/>
            <person name="Yan M."/>
            <person name="Daum C."/>
            <person name="Ng V."/>
            <person name="Clum A."/>
            <person name="Steindorff A."/>
            <person name="Ohm R.A."/>
            <person name="Martin F."/>
            <person name="Silar P."/>
            <person name="Natvig D.O."/>
            <person name="Lalanne C."/>
            <person name="Gautier V."/>
            <person name="Ament-Velasquez S.L."/>
            <person name="Kruys A."/>
            <person name="Hutchinson M.I."/>
            <person name="Powell A.J."/>
            <person name="Barry K."/>
            <person name="Miller A.N."/>
            <person name="Grigoriev I.V."/>
            <person name="Debuchy R."/>
            <person name="Gladieux P."/>
            <person name="Hiltunen Thoren M."/>
            <person name="Johannesson H."/>
        </authorList>
    </citation>
    <scope>NUCLEOTIDE SEQUENCE</scope>
    <source>
        <strain evidence="2">SMH4131-1</strain>
    </source>
</reference>
<organism evidence="2 3">
    <name type="scientific">Cercophora scortea</name>
    <dbReference type="NCBI Taxonomy" id="314031"/>
    <lineage>
        <taxon>Eukaryota</taxon>
        <taxon>Fungi</taxon>
        <taxon>Dikarya</taxon>
        <taxon>Ascomycota</taxon>
        <taxon>Pezizomycotina</taxon>
        <taxon>Sordariomycetes</taxon>
        <taxon>Sordariomycetidae</taxon>
        <taxon>Sordariales</taxon>
        <taxon>Lasiosphaeriaceae</taxon>
        <taxon>Cercophora</taxon>
    </lineage>
</organism>
<evidence type="ECO:0008006" key="4">
    <source>
        <dbReference type="Google" id="ProtNLM"/>
    </source>
</evidence>
<evidence type="ECO:0000313" key="2">
    <source>
        <dbReference type="EMBL" id="KAK3332239.1"/>
    </source>
</evidence>
<comment type="caution">
    <text evidence="2">The sequence shown here is derived from an EMBL/GenBank/DDBJ whole genome shotgun (WGS) entry which is preliminary data.</text>
</comment>
<evidence type="ECO:0000256" key="1">
    <source>
        <dbReference type="SAM" id="SignalP"/>
    </source>
</evidence>
<dbReference type="EMBL" id="JAUEPO010000002">
    <property type="protein sequence ID" value="KAK3332239.1"/>
    <property type="molecule type" value="Genomic_DNA"/>
</dbReference>
<protein>
    <recommendedName>
        <fullName evidence="4">Secreted protein</fullName>
    </recommendedName>
</protein>
<dbReference type="Proteomes" id="UP001286456">
    <property type="component" value="Unassembled WGS sequence"/>
</dbReference>
<sequence length="213" mass="23285">MLSFFPLLYFPSLSVALSHVPKLRGSSLGILAYLRCADSTIVAVQEVVASSRAKHVCPLCTCGCCSFYPTTQGRQARVVPAESLSPAALTTTTTRESGGGAERALPRPVGLSVNRGKSTKTMCLSRLDWKRILFFSFPCVPSSCESGRRPLHHSPATYSTRPRRQVGPLWREAFFHLAASRFLEFSAPLSLTKWGKKWTKEKNGGSLGCSLCQ</sequence>
<name>A0AAE0MIF0_9PEZI</name>
<keyword evidence="1" id="KW-0732">Signal</keyword>
<proteinExistence type="predicted"/>
<keyword evidence="3" id="KW-1185">Reference proteome</keyword>
<gene>
    <name evidence="2" type="ORF">B0T19DRAFT_98658</name>
</gene>
<evidence type="ECO:0000313" key="3">
    <source>
        <dbReference type="Proteomes" id="UP001286456"/>
    </source>
</evidence>
<dbReference type="AlphaFoldDB" id="A0AAE0MIF0"/>